<reference evidence="2 3" key="1">
    <citation type="submission" date="2017-06" db="EMBL/GenBank/DDBJ databases">
        <authorList>
            <person name="Kim H.J."/>
            <person name="Triplett B.A."/>
        </authorList>
    </citation>
    <scope>NUCLEOTIDE SEQUENCE [LARGE SCALE GENOMIC DNA]</scope>
    <source>
        <strain evidence="2 3">DSM 29052</strain>
    </source>
</reference>
<dbReference type="OrthoDB" id="8248741at2"/>
<feature type="compositionally biased region" description="Low complexity" evidence="1">
    <location>
        <begin position="2355"/>
        <end position="2367"/>
    </location>
</feature>
<protein>
    <recommendedName>
        <fullName evidence="4">LysM domain-containing protein</fullName>
    </recommendedName>
</protein>
<proteinExistence type="predicted"/>
<accession>A0A238X7C9</accession>
<evidence type="ECO:0000256" key="1">
    <source>
        <dbReference type="SAM" id="MobiDB-lite"/>
    </source>
</evidence>
<organism evidence="2 3">
    <name type="scientific">Puniceibacterium sediminis</name>
    <dbReference type="NCBI Taxonomy" id="1608407"/>
    <lineage>
        <taxon>Bacteria</taxon>
        <taxon>Pseudomonadati</taxon>
        <taxon>Pseudomonadota</taxon>
        <taxon>Alphaproteobacteria</taxon>
        <taxon>Rhodobacterales</taxon>
        <taxon>Paracoccaceae</taxon>
        <taxon>Puniceibacterium</taxon>
    </lineage>
</organism>
<evidence type="ECO:0008006" key="4">
    <source>
        <dbReference type="Google" id="ProtNLM"/>
    </source>
</evidence>
<sequence length="3917" mass="417402">MFEFLAQVYSSLFSTTAQFSGEAVHAQVAAFRTLINTDAPEFKTIRLWVDDGASYGHQASTVNVMYRLVRPADDADLTFGYTGTVEVYYQSAAELTKLQELIPELATTVSGPINGATVTLIAYDAATPPATQVAFGMTGGVGYSSDYNTLLNVQTFLQLQPYNWPSPERITFADGTPAIDLSTVPQVGGERFNRRLYTLDPASYQTVPWAMYQAGAYTPEQKARAEIVQYLVSDPFLADHALQAAYSIKSLISRLNASPTYAAGLVCASVLDWQRQTGGNNPNAKPTVILNFDDFGTPAESEGGALKTVLLGGFAPDEHQLNMMVQAGNPDAVSNYNRRKQYFENLDSGTRFFYLNYPDDLDDVKAALALIDGNPNAVMFIQLGRSFPAVFSHAVYKSTLPPVFEGQGTANLCVNIGRAFMQVPAPNQSQENRLKIYPALTLETYNSQAIPGELLTAAQQISTSNALWPTDPTQAPSRVTADLYRAYTGARAVEIQTYFDEIKAFFASAPQDKLSLAIAYMMSQRVPDNATLAATDNPLNDLWDQIDAAQKKGSVDLVPGILAGGSIPDFITTFLKSWAPTLTLTSVTTFEPATKPDDVTEITLAGPTSAFDALGIPCDVTIKFTAPDNVLAADIRFTVTGDWVMPGAPWMVFDSPFIALTLSDGKKLVSARIGGGYSAFKDASKTPIKADLDILVGGAEDLWPASMRFDGTYPGIASAYQMFTGYNLVKALPAPFNVLTDLGVSDIEIDYDAKAKNVNSLSVVAQSNTTDLPLFGGLSLANTKITAIVTQPTTARTLAVGVSATFNVGATDPAVISVTVTYPEVTLQGALESGVLTISKVIETFVPGTVLDLPHEPVIDAFAFNYDKPRDYLTVSMNMTMQGWEFTFPYAQKPLFSLDRVGFGITRDKGSNTGNITADTTLVPSFTPQIKVEVGAYYEATKNWRFLARTTTVVPLNDLIGDYLGAAWITDAFQFPKLKDISVEMVWGQKGGTGAASAQCFEFKAKTATPWEPIPVLGDQLSATFDLTLGYRPDGAVNENLRLAGLPTVPNPTALATETAGMHGKLLAAVTLWKIHLSIEFDFQPGVQKVIVIWTDVGLKAVVETAAKDEPARGITKGDTIATFTLEGQSIGSMVEKFVGWATGTKFGLQPPFNVLNDIKLSGLSVTYNFTTKKVSFNIGIGPIDLGLFTLKGITLAYNPDGNSASEGNGSSKNKVAINVEGSFLWQSGDSLSWAPDDPNSTPAPAGGGNKYFDLRLLALGQHVEVQGLTGAKSVQEVITNLQNLDIPNPPDIPLNGPNQPRFKADSSWFVAFDFGVLKTEKDAKSTTSATAIAASNMTAPREYGVPAPAQSRALVAAEEADEYFISLSIVFNDPNLYALRIALAGPMAKIFKGLDFQIMYQQVSENVGKYSAQLVLPDIMRKFQIGVASITLPTFAIEVYTNGDFQVDLGFPWNEDFSVSFSVEFMAGPFPVMGSAGFYFGKLSSATTNKVPTTSTGWFNPVIVFGFGAQVGLGKSVEAGILSAGFSLTVFGIIEGVIARWLPYQGKTEEGLPAEMQDGYYFSLTGTLGIQGRLYGSINFAIISAELNIKISIFVRATFASYEPIPLLVQANVDVSLSVKINLGLFKITIHLGFKAEVKASFVLENPMKGPAPWHDPTQVARAAPMMLNARAMTKLMTSGAALRAAPYNPDWTKLQPGILLNMQGYVVPVLSVVGDGAAAPADQKMAYVVNFFIKDQAPVQTGPDGTLRSSAAAHIVAPNSVARAAHERARARSRLRATGAANTFEDFAVRVLQWALAAGQPGTPTPDEVDATIVTDAYLEQILSWFSNDANPAPIPATQIAAFLKGQSAFAFTLQQEADPTGEVPVVFFPAAPELNVNVPAFNGGAAYTYSYGAANTSTPGYLAALNSYFNALKVQIEAENPAPNGRLTAGAGGLSIAEYIFQDYFAMIIRQGVQSLRDALANYLLPLDTQTGKTAQQIVDHINAQMAGDAPLEPLFYTVPELFAANPSHPLNPAASAVQIAGMTWQATGGQSLNDIAALPVFGTAYSGQALGLANAADPRIIASGVTIAANGNTHVTQSGDSFDRIAVTLGLADAAALFAALPTLLADKTVLAAQSILDIPVFGHKITAGDTLQTVAQRYALKLDALATDANAKIADLFDGTGKKPSLNVPHLVQYTTGDLMDELRRSLALQHISAMMSRYYMHGLRLPTVLGDTGQDKLIPAAGVPFADAGAYPADLGLFALTGQTLPLPVIPNPADTPEGDPFYSFTLAGPADSWLTLGDTNTVTYTLDASLGNARYLQYDAVRAVAQGGYLDLGASPIKPLPAATQKAQRFPLTREIVWQSAVNIDLPQQPAAPTTPRPRLWSLPNPLINLPNGTPTRPTMKPLIARTDEAKGKTVDEAILNYGFGSLISFQVKKLADIGTGSAVKRTYEIVGAPESEITLLERLLDQLPKDNSAFQQLGLFYRPTTTGSETAGWQSDDPSLSLMGITQTNLSTETRPPVGSAQVDARMAVTDFGNVIGTPIDLLRLLWEASITRQGGFFLTYSTNGTTDPKGLPDHIFNDRGEAEVAVLVLYDLAGSMGLEVGNFMNVVATNEGFDLTAAAMVAEAVPLPPKQGRAFIPGADTLASYGAEYYMGLGVLVTQNATAPLAEGTPLRIEGGLYQVPAVPPQTPDLANPGGDLALIAQHFGTSVAAIQAVNIAGLPATLAPLTAIKLPALDITVPANSSFAALSTYYGAPLASLAATNAATSAFAAGALSVIVGPLSLAPEVKEGVAGITLTRPEPQVPDTVTADYGLAYLQQTFSLMGYRIAPNTGNSYFATSNWGLPAGPVNPDPDTTSGKLQAPAASADSWDFSVSVPYTAVLSKGVADPSPYLGVGSMMTLDLDWLDIFGNRVLSDLNDPNAAPAKQNLPPQITGYTDRLFGVGQWPSVANAFRIHKPDGTDAPVLNLILRFDTSVYETARSDMQTADTAENGENKLKQAIEAYTNIVAQLNDPAGVSVTVTSTMAPTASWPIPSMVAGAPAGLLLWAQQILKYLTDLAAGTPGKLPSQTFTAAFDLSGATLNADQIFKLSATVALARDPSLVNGDLRSVPGVSTAATPVSPWTGDMDDTDVTQQRGLTAFAQDFANAFADTAGHTFRIATGTDRNVFTGSANKPVWVVQLGKTAGTDAISFTVPDKGDPLIYAPRPISNVPRSKAQTQILPYTPGEPLDPDAPPVMTAFTSIDLDKWMGTALAYTDALLSPKYVTPGDILRHNLPEAGIPDQGALQKVLDAKKALAASLKHLMIPVYSGEPARSDTIQEAFYQSMLGTLGQFYAVKAGVQFEADVTSAIAPQPGAVEPPRIFGEIGHVTHAKALNTRTGATSDKNVTLSSPRVTLKTSTMDPTSTSWLNSLLSSTSTDAACVSLDLDYAGQYIEHEIGKLPGIDGYKPSSWLSFVELGTEKPQPPFAASLGEFPVPIVLRAFPEMPLLVAQDGGALTPDGCYLPLTPPVLAAMPTGDYNPLTAVTRWAYSFAYSMQVHQQQDEVHGTVVFNIKPSGVFADARLGQPRDLFDTLATFVTVYPQVLAGLNANLVPIDVGTRDKDTLNAAQNALLSAATLIQQLADTANLPQVGGSFDEASRRDSESGTVAPVKFSISEGTITKQDPDITPVEALLITLRLADLLPERVGNPFVTIDGYDCAREPSDDPKIAQFTYRKLGKYLPAAIGRTIPGRRVVLPDLGILERQDALASVNLTRNADIVPGKVIAEPFVYRTPEIAFESPLHPTLMNDTPVNIATIYSTGPDVPVKRPFADQLAALYTALFRNAGTADVTLQLTLYYAYSINTGLEPVRLPVFLMPPTTLTLPAGGIFDTTTAPIPQQAAAWADWWATNLPSEEGGQIQLSLTVMSDLTEKPMPVLKLTGGYIDIKDVG</sequence>
<evidence type="ECO:0000313" key="2">
    <source>
        <dbReference type="EMBL" id="SNR54837.1"/>
    </source>
</evidence>
<dbReference type="Proteomes" id="UP000198417">
    <property type="component" value="Unassembled WGS sequence"/>
</dbReference>
<evidence type="ECO:0000313" key="3">
    <source>
        <dbReference type="Proteomes" id="UP000198417"/>
    </source>
</evidence>
<name>A0A238X7C9_9RHOB</name>
<feature type="region of interest" description="Disordered" evidence="1">
    <location>
        <begin position="2355"/>
        <end position="2386"/>
    </location>
</feature>
<keyword evidence="3" id="KW-1185">Reference proteome</keyword>
<dbReference type="RefSeq" id="WP_089270726.1">
    <property type="nucleotide sequence ID" value="NZ_FZNN01000009.1"/>
</dbReference>
<gene>
    <name evidence="2" type="ORF">SAMN06265370_109148</name>
</gene>
<dbReference type="EMBL" id="FZNN01000009">
    <property type="protein sequence ID" value="SNR54837.1"/>
    <property type="molecule type" value="Genomic_DNA"/>
</dbReference>